<keyword evidence="2" id="KW-0677">Repeat</keyword>
<dbReference type="InterPro" id="IPR002048">
    <property type="entry name" value="EF_hand_dom"/>
</dbReference>
<dbReference type="Proteomes" id="UP000019132">
    <property type="component" value="Unassembled WGS sequence"/>
</dbReference>
<dbReference type="STRING" id="431595.K3WUX9"/>
<evidence type="ECO:0000256" key="1">
    <source>
        <dbReference type="ARBA" id="ARBA00022723"/>
    </source>
</evidence>
<feature type="domain" description="EF-hand" evidence="4">
    <location>
        <begin position="174"/>
        <end position="209"/>
    </location>
</feature>
<dbReference type="PROSITE" id="PS50222">
    <property type="entry name" value="EF_HAND_2"/>
    <property type="match status" value="4"/>
</dbReference>
<dbReference type="PROSITE" id="PS00018">
    <property type="entry name" value="EF_HAND_1"/>
    <property type="match status" value="2"/>
</dbReference>
<dbReference type="CDD" id="cd00051">
    <property type="entry name" value="EFh"/>
    <property type="match status" value="2"/>
</dbReference>
<dbReference type="eggNOG" id="KOG0032">
    <property type="taxonomic scope" value="Eukaryota"/>
</dbReference>
<reference evidence="5" key="3">
    <citation type="submission" date="2015-02" db="UniProtKB">
        <authorList>
            <consortium name="EnsemblProtists"/>
        </authorList>
    </citation>
    <scope>IDENTIFICATION</scope>
    <source>
        <strain evidence="5">DAOM BR144</strain>
    </source>
</reference>
<dbReference type="PANTHER" id="PTHR34524">
    <property type="entry name" value="CALCYPHOSIN"/>
    <property type="match status" value="1"/>
</dbReference>
<accession>K3WUX9</accession>
<keyword evidence="1" id="KW-0479">Metal-binding</keyword>
<reference evidence="6" key="2">
    <citation type="submission" date="2010-04" db="EMBL/GenBank/DDBJ databases">
        <authorList>
            <person name="Buell R."/>
            <person name="Hamilton J."/>
            <person name="Hostetler J."/>
        </authorList>
    </citation>
    <scope>NUCLEOTIDE SEQUENCE [LARGE SCALE GENOMIC DNA]</scope>
    <source>
        <strain evidence="6">DAOM:BR144</strain>
    </source>
</reference>
<dbReference type="SUPFAM" id="SSF47473">
    <property type="entry name" value="EF-hand"/>
    <property type="match status" value="1"/>
</dbReference>
<feature type="domain" description="EF-hand" evidence="4">
    <location>
        <begin position="210"/>
        <end position="245"/>
    </location>
</feature>
<proteinExistence type="predicted"/>
<reference evidence="6" key="1">
    <citation type="journal article" date="2010" name="Genome Biol.">
        <title>Genome sequence of the necrotrophic plant pathogen Pythium ultimum reveals original pathogenicity mechanisms and effector repertoire.</title>
        <authorList>
            <person name="Levesque C.A."/>
            <person name="Brouwer H."/>
            <person name="Cano L."/>
            <person name="Hamilton J.P."/>
            <person name="Holt C."/>
            <person name="Huitema E."/>
            <person name="Raffaele S."/>
            <person name="Robideau G.P."/>
            <person name="Thines M."/>
            <person name="Win J."/>
            <person name="Zerillo M.M."/>
            <person name="Beakes G.W."/>
            <person name="Boore J.L."/>
            <person name="Busam D."/>
            <person name="Dumas B."/>
            <person name="Ferriera S."/>
            <person name="Fuerstenberg S.I."/>
            <person name="Gachon C.M."/>
            <person name="Gaulin E."/>
            <person name="Govers F."/>
            <person name="Grenville-Briggs L."/>
            <person name="Horner N."/>
            <person name="Hostetler J."/>
            <person name="Jiang R.H."/>
            <person name="Johnson J."/>
            <person name="Krajaejun T."/>
            <person name="Lin H."/>
            <person name="Meijer H.J."/>
            <person name="Moore B."/>
            <person name="Morris P."/>
            <person name="Phuntmart V."/>
            <person name="Puiu D."/>
            <person name="Shetty J."/>
            <person name="Stajich J.E."/>
            <person name="Tripathy S."/>
            <person name="Wawra S."/>
            <person name="van West P."/>
            <person name="Whitty B.R."/>
            <person name="Coutinho P.M."/>
            <person name="Henrissat B."/>
            <person name="Martin F."/>
            <person name="Thomas P.D."/>
            <person name="Tyler B.M."/>
            <person name="De Vries R.P."/>
            <person name="Kamoun S."/>
            <person name="Yandell M."/>
            <person name="Tisserat N."/>
            <person name="Buell C.R."/>
        </authorList>
    </citation>
    <scope>NUCLEOTIDE SEQUENCE</scope>
    <source>
        <strain evidence="6">DAOM:BR144</strain>
    </source>
</reference>
<keyword evidence="3" id="KW-0106">Calcium</keyword>
<dbReference type="HOGENOM" id="CLU_901607_0_0_1"/>
<feature type="domain" description="EF-hand" evidence="4">
    <location>
        <begin position="31"/>
        <end position="66"/>
    </location>
</feature>
<evidence type="ECO:0000256" key="3">
    <source>
        <dbReference type="ARBA" id="ARBA00022837"/>
    </source>
</evidence>
<dbReference type="InterPro" id="IPR011992">
    <property type="entry name" value="EF-hand-dom_pair"/>
</dbReference>
<feature type="domain" description="EF-hand" evidence="4">
    <location>
        <begin position="67"/>
        <end position="102"/>
    </location>
</feature>
<protein>
    <recommendedName>
        <fullName evidence="4">EF-hand domain-containing protein</fullName>
    </recommendedName>
</protein>
<dbReference type="InParanoid" id="K3WUX9"/>
<evidence type="ECO:0000313" key="5">
    <source>
        <dbReference type="EnsemblProtists" id="PYU1_T008776"/>
    </source>
</evidence>
<dbReference type="OMA" id="DGVITWH"/>
<dbReference type="PANTHER" id="PTHR34524:SF6">
    <property type="entry name" value="CALCYPHOSINE LIKE"/>
    <property type="match status" value="1"/>
</dbReference>
<dbReference type="Pfam" id="PF13202">
    <property type="entry name" value="EF-hand_5"/>
    <property type="match status" value="1"/>
</dbReference>
<name>K3WUX9_GLOUD</name>
<dbReference type="AlphaFoldDB" id="K3WUX9"/>
<keyword evidence="6" id="KW-1185">Reference proteome</keyword>
<dbReference type="InterPro" id="IPR018247">
    <property type="entry name" value="EF_Hand_1_Ca_BS"/>
</dbReference>
<dbReference type="Gene3D" id="1.10.238.10">
    <property type="entry name" value="EF-hand"/>
    <property type="match status" value="3"/>
</dbReference>
<dbReference type="InterPro" id="IPR051581">
    <property type="entry name" value="Ca-bind"/>
</dbReference>
<sequence>MAAVTESCIDALQTKLRDIFEIKSGYKDDVFQAKLLEKHFKTFDSDGSGVIDFDEFSRAMVKLNFVGVQAEVEALFDRFDEDLNGVISYTEFAQGVFGHGAKATATSNSLLQRVRDKILDAGGKNGIRTLGVILRRMDQNGNGVIEIERCICDRADVVLQEFQEGLLQLGLRGIDISELERVFWFFDADQSGKITVHELMRGLRGFMAKRRIKIVKEAFARLDTSTDGNATIDEIERLYDPSQHPEVLADRLKPRDALLEFMRVFEDARSHDGTIAWHEFLSYYKDLSAGIVNDDEFELMIRNAWHLSGGNEWCANTTCRRVLVTFRDGSQRVLEIENDLGVNANDKHKMIQKLTEQGYRQIVGISLAN</sequence>
<evidence type="ECO:0000256" key="2">
    <source>
        <dbReference type="ARBA" id="ARBA00022737"/>
    </source>
</evidence>
<dbReference type="EnsemblProtists" id="PYU1_T008776">
    <property type="protein sequence ID" value="PYU1_T008776"/>
    <property type="gene ID" value="PYU1_G008758"/>
</dbReference>
<organism evidence="5 6">
    <name type="scientific">Globisporangium ultimum (strain ATCC 200006 / CBS 805.95 / DAOM BR144)</name>
    <name type="common">Pythium ultimum</name>
    <dbReference type="NCBI Taxonomy" id="431595"/>
    <lineage>
        <taxon>Eukaryota</taxon>
        <taxon>Sar</taxon>
        <taxon>Stramenopiles</taxon>
        <taxon>Oomycota</taxon>
        <taxon>Peronosporomycetes</taxon>
        <taxon>Pythiales</taxon>
        <taxon>Pythiaceae</taxon>
        <taxon>Globisporangium</taxon>
    </lineage>
</organism>
<evidence type="ECO:0000259" key="4">
    <source>
        <dbReference type="PROSITE" id="PS50222"/>
    </source>
</evidence>
<dbReference type="EMBL" id="GL376558">
    <property type="status" value="NOT_ANNOTATED_CDS"/>
    <property type="molecule type" value="Genomic_DNA"/>
</dbReference>
<dbReference type="GO" id="GO:0005509">
    <property type="term" value="F:calcium ion binding"/>
    <property type="evidence" value="ECO:0007669"/>
    <property type="project" value="InterPro"/>
</dbReference>
<dbReference type="Pfam" id="PF13499">
    <property type="entry name" value="EF-hand_7"/>
    <property type="match status" value="1"/>
</dbReference>
<evidence type="ECO:0000313" key="6">
    <source>
        <dbReference type="Proteomes" id="UP000019132"/>
    </source>
</evidence>
<dbReference type="SMART" id="SM00054">
    <property type="entry name" value="EFh"/>
    <property type="match status" value="3"/>
</dbReference>
<dbReference type="VEuPathDB" id="FungiDB:PYU1_G008758"/>